<evidence type="ECO:0000256" key="11">
    <source>
        <dbReference type="PIRSR" id="PIRSR004803-2"/>
    </source>
</evidence>
<dbReference type="InterPro" id="IPR036866">
    <property type="entry name" value="RibonucZ/Hydroxyglut_hydro"/>
</dbReference>
<dbReference type="InterPro" id="IPR011108">
    <property type="entry name" value="RMMBL"/>
</dbReference>
<evidence type="ECO:0000313" key="15">
    <source>
        <dbReference type="Proteomes" id="UP000005695"/>
    </source>
</evidence>
<evidence type="ECO:0000256" key="4">
    <source>
        <dbReference type="ARBA" id="ARBA00022759"/>
    </source>
</evidence>
<dbReference type="SUPFAM" id="SSF56281">
    <property type="entry name" value="Metallo-hydrolase/oxidoreductase"/>
    <property type="match status" value="1"/>
</dbReference>
<feature type="binding site" evidence="12">
    <location>
        <position position="435"/>
    </location>
    <ligand>
        <name>Ca(2+)</name>
        <dbReference type="ChEBI" id="CHEBI:29108"/>
    </ligand>
</feature>
<dbReference type="Gene3D" id="3.40.50.10710">
    <property type="entry name" value="Metallo-hydrolase/oxidoreductase"/>
    <property type="match status" value="1"/>
</dbReference>
<feature type="active site" description="Proton donor" evidence="10">
    <location>
        <position position="187"/>
    </location>
</feature>
<keyword evidence="12" id="KW-0106">Calcium</keyword>
<evidence type="ECO:0000256" key="5">
    <source>
        <dbReference type="ARBA" id="ARBA00022801"/>
    </source>
</evidence>
<comment type="function">
    <text evidence="9">An RNase that has 5'-3' exonuclease and possibly endonuclease activity. Involved in maturation of rRNA and in some organisms also mRNA maturation and/or decay.</text>
</comment>
<organism evidence="14 15">
    <name type="scientific">Desulfuromonas acetoxidans (strain DSM 684 / 11070)</name>
    <dbReference type="NCBI Taxonomy" id="281689"/>
    <lineage>
        <taxon>Bacteria</taxon>
        <taxon>Pseudomonadati</taxon>
        <taxon>Thermodesulfobacteriota</taxon>
        <taxon>Desulfuromonadia</taxon>
        <taxon>Desulfuromonadales</taxon>
        <taxon>Desulfuromonadaceae</taxon>
        <taxon>Desulfuromonas</taxon>
    </lineage>
</organism>
<dbReference type="NCBIfam" id="TIGR00649">
    <property type="entry name" value="MG423"/>
    <property type="match status" value="1"/>
</dbReference>
<keyword evidence="5 9" id="KW-0378">Hydrolase</keyword>
<evidence type="ECO:0000259" key="13">
    <source>
        <dbReference type="SMART" id="SM00849"/>
    </source>
</evidence>
<keyword evidence="4 9" id="KW-0255">Endonuclease</keyword>
<dbReference type="InterPro" id="IPR001587">
    <property type="entry name" value="RNase_J_CS"/>
</dbReference>
<feature type="binding site" evidence="12">
    <location>
        <position position="69"/>
    </location>
    <ligand>
        <name>Zn(2+)</name>
        <dbReference type="ChEBI" id="CHEBI:29105"/>
        <label>1</label>
        <note>catalytic</note>
    </ligand>
</feature>
<dbReference type="Gene3D" id="3.60.15.10">
    <property type="entry name" value="Ribonuclease Z/Hydroxyacylglutathione hydrolase-like"/>
    <property type="match status" value="1"/>
</dbReference>
<evidence type="ECO:0000256" key="6">
    <source>
        <dbReference type="ARBA" id="ARBA00022833"/>
    </source>
</evidence>
<dbReference type="PIRSF" id="PIRSF004803">
    <property type="entry name" value="RnjA"/>
    <property type="match status" value="1"/>
</dbReference>
<feature type="binding site" evidence="11">
    <location>
        <begin position="224"/>
        <end position="226"/>
    </location>
    <ligand>
        <name>substrate</name>
    </ligand>
</feature>
<dbReference type="Pfam" id="PF12706">
    <property type="entry name" value="Lactamase_B_2"/>
    <property type="match status" value="1"/>
</dbReference>
<dbReference type="AlphaFoldDB" id="Q1K3E8"/>
<dbReference type="PROSITE" id="PS01292">
    <property type="entry name" value="UPF0036"/>
    <property type="match status" value="1"/>
</dbReference>
<comment type="cofactor">
    <cofactor evidence="12">
        <name>Zn(2+)</name>
        <dbReference type="ChEBI" id="CHEBI:29105"/>
    </cofactor>
    <text evidence="12">Binds 2 Zn(2+) ions per subunit. It is not clear if Zn(2+) or Mg(2+) is physiologically important.</text>
</comment>
<dbReference type="PANTHER" id="PTHR43694">
    <property type="entry name" value="RIBONUCLEASE J"/>
    <property type="match status" value="1"/>
</dbReference>
<reference evidence="14" key="2">
    <citation type="submission" date="2006-05" db="EMBL/GenBank/DDBJ databases">
        <title>Sequencing of the draft genome and assembly of Desulfuromonas acetoxidans DSM 684.</title>
        <authorList>
            <consortium name="US DOE Joint Genome Institute (JGI-PGF)"/>
            <person name="Copeland A."/>
            <person name="Lucas S."/>
            <person name="Lapidus A."/>
            <person name="Barry K."/>
            <person name="Detter J.C."/>
            <person name="Glavina del Rio T."/>
            <person name="Hammon N."/>
            <person name="Israni S."/>
            <person name="Dalin E."/>
            <person name="Tice H."/>
            <person name="Bruce D."/>
            <person name="Pitluck S."/>
            <person name="Richardson P."/>
        </authorList>
    </citation>
    <scope>NUCLEOTIDE SEQUENCE [LARGE SCALE GENOMIC DNA]</scope>
    <source>
        <strain evidence="14">DSM 684</strain>
    </source>
</reference>
<dbReference type="GO" id="GO:0008270">
    <property type="term" value="F:zinc ion binding"/>
    <property type="evidence" value="ECO:0007669"/>
    <property type="project" value="InterPro"/>
</dbReference>
<proteinExistence type="inferred from homology"/>
<evidence type="ECO:0000256" key="1">
    <source>
        <dbReference type="ARBA" id="ARBA00022490"/>
    </source>
</evidence>
<dbReference type="GO" id="GO:0004521">
    <property type="term" value="F:RNA endonuclease activity"/>
    <property type="evidence" value="ECO:0007669"/>
    <property type="project" value="UniProtKB-UniRule"/>
</dbReference>
<evidence type="ECO:0000256" key="3">
    <source>
        <dbReference type="ARBA" id="ARBA00022723"/>
    </source>
</evidence>
<comment type="subcellular location">
    <subcellularLocation>
        <location evidence="9">Cytoplasm</location>
    </subcellularLocation>
</comment>
<keyword evidence="3 12" id="KW-0479">Metal-binding</keyword>
<comment type="similarity">
    <text evidence="9">Belongs to the metallo-beta-lactamase superfamily. RNA-metabolizing metallo-beta-lactamase-like family. Bacterial RNase J subfamily.</text>
</comment>
<gene>
    <name evidence="9" type="primary">rnj</name>
    <name evidence="14" type="ORF">Dace_2892</name>
</gene>
<dbReference type="InterPro" id="IPR030854">
    <property type="entry name" value="RNase_J_bac"/>
</dbReference>
<feature type="binding site" evidence="12">
    <location>
        <position position="68"/>
    </location>
    <ligand>
        <name>Zn(2+)</name>
        <dbReference type="ChEBI" id="CHEBI:29105"/>
        <label>1</label>
        <note>catalytic</note>
    </ligand>
</feature>
<dbReference type="Proteomes" id="UP000005695">
    <property type="component" value="Unassembled WGS sequence"/>
</dbReference>
<feature type="binding site" evidence="12">
    <location>
        <position position="133"/>
    </location>
    <ligand>
        <name>Zn(2+)</name>
        <dbReference type="ChEBI" id="CHEBI:29105"/>
        <label>1</label>
        <note>catalytic</note>
    </ligand>
</feature>
<dbReference type="CDD" id="cd07714">
    <property type="entry name" value="RNaseJ_MBL-fold"/>
    <property type="match status" value="1"/>
</dbReference>
<dbReference type="InterPro" id="IPR042173">
    <property type="entry name" value="RNase_J_2"/>
</dbReference>
<comment type="cofactor">
    <cofactor evidence="12">
        <name>Ca(2+)</name>
        <dbReference type="ChEBI" id="CHEBI:29108"/>
    </cofactor>
    <text evidence="12">Binds 1 Ca(2+) cation per subunit. Seen in 1 crystal structure, it is not clear if it is physiologically important.</text>
</comment>
<comment type="subunit">
    <text evidence="9">Homodimer, may be a subunit of the RNA degradosome.</text>
</comment>
<evidence type="ECO:0000256" key="9">
    <source>
        <dbReference type="HAMAP-Rule" id="MF_01491"/>
    </source>
</evidence>
<name>Q1K3E8_DESA6</name>
<feature type="binding site" evidence="12">
    <location>
        <position position="66"/>
    </location>
    <ligand>
        <name>Zn(2+)</name>
        <dbReference type="ChEBI" id="CHEBI:29105"/>
        <label>1</label>
        <note>catalytic</note>
    </ligand>
</feature>
<sequence>MLPLGGLGEIGLNMMALEYAGKIVLIDCGLMFPEAHMLGIDLVLPDVSCLEERREDICGLVITHGHEDHIGAIPFLYEQLGRPPLFATRLTLALLKKKLEEFELNLNQSMTQIVPRETFDVGPFTIEPFRVAHSVPDGVGLAVRCGAGLVVHSGDFKLDATPLDGQSTDVARLAQYGEEGVLLLLADSTNVETPGFAGSERDVGPRFRDIMEQANGMVFVATFSSNIHRVQQAVDAALACGRKVALYGRSMVSNCGVARVYDALTIPESELIDVRQLADYPRDQVAVITTGSQGEPRSALARLAADDHPQFAIEENDCVILSSRFIPGNEKAITSVINQLYRLGAEVHYQRTSGVHVSGHASREELKQLLALVRPQSFIPIHGEFRHLMQHARLAQQVGVAQERSLVVENGQPVLVSAHGMKLLEPVETGRVLVDGKGVGDVGMMELRDRHRLARHGTVMAVLAVSRSKGTLLHGPELVSRGCLPEPNSDVLLAEAAEKVRDMLGEHHLSSLTDWDDVRIEIRQTLTRFFKRRLQRRPLVLPVIIQL</sequence>
<dbReference type="InterPro" id="IPR041636">
    <property type="entry name" value="RNase_J_C"/>
</dbReference>
<feature type="binding site" evidence="12">
    <location>
        <position position="64"/>
    </location>
    <ligand>
        <name>Zn(2+)</name>
        <dbReference type="ChEBI" id="CHEBI:29105"/>
        <label>1</label>
        <note>catalytic</note>
    </ligand>
</feature>
<feature type="binding site" evidence="12">
    <location>
        <position position="41"/>
    </location>
    <ligand>
        <name>Ca(2+)</name>
        <dbReference type="ChEBI" id="CHEBI:29108"/>
    </ligand>
</feature>
<dbReference type="OrthoDB" id="9770211at2"/>
<dbReference type="InterPro" id="IPR004613">
    <property type="entry name" value="RNase_J"/>
</dbReference>
<dbReference type="Gene3D" id="3.10.20.580">
    <property type="match status" value="1"/>
</dbReference>
<dbReference type="GO" id="GO:0004534">
    <property type="term" value="F:5'-3' RNA exonuclease activity"/>
    <property type="evidence" value="ECO:0007669"/>
    <property type="project" value="UniProtKB-UniRule"/>
</dbReference>
<evidence type="ECO:0000256" key="12">
    <source>
        <dbReference type="PIRSR" id="PIRSR004803-3"/>
    </source>
</evidence>
<dbReference type="PANTHER" id="PTHR43694:SF1">
    <property type="entry name" value="RIBONUCLEASE J"/>
    <property type="match status" value="1"/>
</dbReference>
<dbReference type="EMBL" id="AAEW02000002">
    <property type="protein sequence ID" value="EAT17026.1"/>
    <property type="molecule type" value="Genomic_DNA"/>
</dbReference>
<keyword evidence="9" id="KW-0698">rRNA processing</keyword>
<keyword evidence="7 9" id="KW-0269">Exonuclease</keyword>
<keyword evidence="8 9" id="KW-0694">RNA-binding</keyword>
<dbReference type="RefSeq" id="WP_005997911.1">
    <property type="nucleotide sequence ID" value="NZ_AAEW02000002.1"/>
</dbReference>
<evidence type="ECO:0000256" key="7">
    <source>
        <dbReference type="ARBA" id="ARBA00022839"/>
    </source>
</evidence>
<feature type="binding site" evidence="12">
    <location>
        <position position="382"/>
    </location>
    <ligand>
        <name>Zn(2+)</name>
        <dbReference type="ChEBI" id="CHEBI:29105"/>
        <label>1</label>
        <note>catalytic</note>
    </ligand>
</feature>
<dbReference type="EC" id="3.1.-.-" evidence="9"/>
<dbReference type="Pfam" id="PF07521">
    <property type="entry name" value="RMMBL"/>
    <property type="match status" value="1"/>
</dbReference>
<keyword evidence="6 12" id="KW-0862">Zinc</keyword>
<feature type="active site" description="Proton acceptor" evidence="10">
    <location>
        <position position="360"/>
    </location>
</feature>
<comment type="caution">
    <text evidence="14">The sequence shown here is derived from an EMBL/GenBank/DDBJ whole genome shotgun (WGS) entry which is preliminary data.</text>
</comment>
<keyword evidence="15" id="KW-1185">Reference proteome</keyword>
<feature type="domain" description="Metallo-beta-lactamase" evidence="13">
    <location>
        <begin position="11"/>
        <end position="207"/>
    </location>
</feature>
<dbReference type="SMART" id="SM00849">
    <property type="entry name" value="Lactamase_B"/>
    <property type="match status" value="1"/>
</dbReference>
<evidence type="ECO:0000256" key="2">
    <source>
        <dbReference type="ARBA" id="ARBA00022722"/>
    </source>
</evidence>
<evidence type="ECO:0000256" key="8">
    <source>
        <dbReference type="ARBA" id="ARBA00022884"/>
    </source>
</evidence>
<dbReference type="GO" id="GO:0006364">
    <property type="term" value="P:rRNA processing"/>
    <property type="evidence" value="ECO:0007669"/>
    <property type="project" value="UniProtKB-UniRule"/>
</dbReference>
<dbReference type="HAMAP" id="MF_01491">
    <property type="entry name" value="RNase_J_bact"/>
    <property type="match status" value="1"/>
</dbReference>
<dbReference type="Pfam" id="PF22505">
    <property type="entry name" value="RNase_J_b_CASP"/>
    <property type="match status" value="1"/>
</dbReference>
<feature type="binding site" evidence="12">
    <location>
        <position position="39"/>
    </location>
    <ligand>
        <name>Ca(2+)</name>
        <dbReference type="ChEBI" id="CHEBI:29108"/>
    </ligand>
</feature>
<dbReference type="GO" id="GO:0005737">
    <property type="term" value="C:cytoplasm"/>
    <property type="evidence" value="ECO:0007669"/>
    <property type="project" value="UniProtKB-SubCell"/>
</dbReference>
<feature type="binding site" evidence="9 11">
    <location>
        <begin position="356"/>
        <end position="360"/>
    </location>
    <ligand>
        <name>substrate</name>
    </ligand>
</feature>
<dbReference type="GO" id="GO:0003723">
    <property type="term" value="F:RNA binding"/>
    <property type="evidence" value="ECO:0007669"/>
    <property type="project" value="UniProtKB-UniRule"/>
</dbReference>
<evidence type="ECO:0000313" key="14">
    <source>
        <dbReference type="EMBL" id="EAT17026.1"/>
    </source>
</evidence>
<keyword evidence="1 9" id="KW-0963">Cytoplasm</keyword>
<protein>
    <recommendedName>
        <fullName evidence="9">Ribonuclease J</fullName>
        <shortName evidence="9">RNase J</shortName>
        <ecNumber evidence="9">3.1.-.-</ecNumber>
    </recommendedName>
</protein>
<evidence type="ECO:0000256" key="10">
    <source>
        <dbReference type="PIRSR" id="PIRSR004803-1"/>
    </source>
</evidence>
<feature type="binding site" evidence="12">
    <location>
        <position position="155"/>
    </location>
    <ligand>
        <name>Zn(2+)</name>
        <dbReference type="ChEBI" id="CHEBI:29105"/>
        <label>1</label>
        <note>catalytic</note>
    </ligand>
</feature>
<dbReference type="InterPro" id="IPR001279">
    <property type="entry name" value="Metallo-B-lactamas"/>
</dbReference>
<dbReference type="InterPro" id="IPR055132">
    <property type="entry name" value="RNase_J_b_CASP"/>
</dbReference>
<reference evidence="14" key="1">
    <citation type="submission" date="2006-05" db="EMBL/GenBank/DDBJ databases">
        <title>Annotation of the draft genome assembly of Desulfuromonas acetoxidans DSM 684.</title>
        <authorList>
            <consortium name="US DOE Joint Genome Institute (JGI-ORNL)"/>
            <person name="Larimer F."/>
            <person name="Land M."/>
            <person name="Hauser L."/>
        </authorList>
    </citation>
    <scope>NUCLEOTIDE SEQUENCE [LARGE SCALE GENOMIC DNA]</scope>
    <source>
        <strain evidence="14">DSM 684</strain>
    </source>
</reference>
<dbReference type="Pfam" id="PF17770">
    <property type="entry name" value="RNase_J_C"/>
    <property type="match status" value="1"/>
</dbReference>
<keyword evidence="2 9" id="KW-0540">Nuclease</keyword>
<accession>Q1K3E8</accession>